<gene>
    <name evidence="9" type="ordered locus">Tresu_0097</name>
</gene>
<feature type="transmembrane region" description="Helical" evidence="7">
    <location>
        <begin position="73"/>
        <end position="90"/>
    </location>
</feature>
<evidence type="ECO:0000256" key="3">
    <source>
        <dbReference type="ARBA" id="ARBA00022475"/>
    </source>
</evidence>
<reference evidence="10" key="2">
    <citation type="submission" date="2011-04" db="EMBL/GenBank/DDBJ databases">
        <title>The complete genome of chromosome of Treponema succinifaciens DSM 2489.</title>
        <authorList>
            <person name="Lucas S."/>
            <person name="Copeland A."/>
            <person name="Lapidus A."/>
            <person name="Bruce D."/>
            <person name="Goodwin L."/>
            <person name="Pitluck S."/>
            <person name="Peters L."/>
            <person name="Kyrpides N."/>
            <person name="Mavromatis K."/>
            <person name="Ivanova N."/>
            <person name="Ovchinnikova G."/>
            <person name="Teshima H."/>
            <person name="Detter J.C."/>
            <person name="Tapia R."/>
            <person name="Han C."/>
            <person name="Land M."/>
            <person name="Hauser L."/>
            <person name="Markowitz V."/>
            <person name="Cheng J.-F."/>
            <person name="Hugenholtz P."/>
            <person name="Woyke T."/>
            <person name="Wu D."/>
            <person name="Gronow S."/>
            <person name="Wellnitz S."/>
            <person name="Brambilla E."/>
            <person name="Klenk H.-P."/>
            <person name="Eisen J.A."/>
        </authorList>
    </citation>
    <scope>NUCLEOTIDE SEQUENCE [LARGE SCALE GENOMIC DNA]</scope>
    <source>
        <strain evidence="10">ATCC 33096 / DSM 2489 / 6091</strain>
    </source>
</reference>
<comment type="subcellular location">
    <subcellularLocation>
        <location evidence="1">Cell membrane</location>
        <topology evidence="1">Multi-pass membrane protein</topology>
    </subcellularLocation>
</comment>
<feature type="transmembrane region" description="Helical" evidence="7">
    <location>
        <begin position="34"/>
        <end position="52"/>
    </location>
</feature>
<dbReference type="GeneID" id="302997346"/>
<dbReference type="OrthoDB" id="9811198at2"/>
<protein>
    <submittedName>
        <fullName evidence="9">MgtC/SapB transporter</fullName>
    </submittedName>
</protein>
<comment type="similarity">
    <text evidence="2">Belongs to the MgtC/SapB family.</text>
</comment>
<keyword evidence="6 7" id="KW-0472">Membrane</keyword>
<keyword evidence="10" id="KW-1185">Reference proteome</keyword>
<dbReference type="Proteomes" id="UP000006852">
    <property type="component" value="Chromosome"/>
</dbReference>
<evidence type="ECO:0000256" key="4">
    <source>
        <dbReference type="ARBA" id="ARBA00022692"/>
    </source>
</evidence>
<proteinExistence type="inferred from homology"/>
<keyword evidence="3" id="KW-1003">Cell membrane</keyword>
<evidence type="ECO:0000256" key="6">
    <source>
        <dbReference type="ARBA" id="ARBA00023136"/>
    </source>
</evidence>
<dbReference type="KEGG" id="tsu:Tresu_0097"/>
<keyword evidence="5 7" id="KW-1133">Transmembrane helix</keyword>
<dbReference type="HOGENOM" id="CLU_079292_0_1_12"/>
<feature type="domain" description="MgtC/SapB/SrpB/YhiD N-terminal" evidence="8">
    <location>
        <begin position="16"/>
        <end position="142"/>
    </location>
</feature>
<dbReference type="PANTHER" id="PTHR33778:SF1">
    <property type="entry name" value="MAGNESIUM TRANSPORTER YHID-RELATED"/>
    <property type="match status" value="1"/>
</dbReference>
<reference evidence="9 10" key="1">
    <citation type="journal article" date="2011" name="Stand. Genomic Sci.">
        <title>Complete genome sequence of Treponema succinifaciens type strain (6091).</title>
        <authorList>
            <person name="Han C."/>
            <person name="Gronow S."/>
            <person name="Teshima H."/>
            <person name="Lapidus A."/>
            <person name="Nolan M."/>
            <person name="Lucas S."/>
            <person name="Hammon N."/>
            <person name="Deshpande S."/>
            <person name="Cheng J.F."/>
            <person name="Zeytun A."/>
            <person name="Tapia R."/>
            <person name="Goodwin L."/>
            <person name="Pitluck S."/>
            <person name="Liolios K."/>
            <person name="Pagani I."/>
            <person name="Ivanova N."/>
            <person name="Mavromatis K."/>
            <person name="Mikhailova N."/>
            <person name="Huntemann M."/>
            <person name="Pati A."/>
            <person name="Chen A."/>
            <person name="Palaniappan K."/>
            <person name="Land M."/>
            <person name="Hauser L."/>
            <person name="Brambilla E.M."/>
            <person name="Rohde M."/>
            <person name="Goker M."/>
            <person name="Woyke T."/>
            <person name="Bristow J."/>
            <person name="Eisen J.A."/>
            <person name="Markowitz V."/>
            <person name="Hugenholtz P."/>
            <person name="Kyrpides N.C."/>
            <person name="Klenk H.P."/>
            <person name="Detter J.C."/>
        </authorList>
    </citation>
    <scope>NUCLEOTIDE SEQUENCE [LARGE SCALE GENOMIC DNA]</scope>
    <source>
        <strain evidence="10">ATCC 33096 / DSM 2489 / 6091</strain>
    </source>
</reference>
<dbReference type="GO" id="GO:0005886">
    <property type="term" value="C:plasma membrane"/>
    <property type="evidence" value="ECO:0007669"/>
    <property type="project" value="UniProtKB-SubCell"/>
</dbReference>
<dbReference type="EMBL" id="CP002631">
    <property type="protein sequence ID" value="AEB13066.1"/>
    <property type="molecule type" value="Genomic_DNA"/>
</dbReference>
<evidence type="ECO:0000313" key="9">
    <source>
        <dbReference type="EMBL" id="AEB13066.1"/>
    </source>
</evidence>
<dbReference type="PANTHER" id="PTHR33778">
    <property type="entry name" value="PROTEIN MGTC"/>
    <property type="match status" value="1"/>
</dbReference>
<dbReference type="Pfam" id="PF02308">
    <property type="entry name" value="MgtC"/>
    <property type="match status" value="1"/>
</dbReference>
<dbReference type="PRINTS" id="PR01837">
    <property type="entry name" value="MGTCSAPBPROT"/>
</dbReference>
<evidence type="ECO:0000256" key="1">
    <source>
        <dbReference type="ARBA" id="ARBA00004651"/>
    </source>
</evidence>
<dbReference type="InterPro" id="IPR003416">
    <property type="entry name" value="MgtC/SapB/SrpB/YhiD_fam"/>
</dbReference>
<dbReference type="InterPro" id="IPR049177">
    <property type="entry name" value="MgtC_SapB_SrpB_YhiD_N"/>
</dbReference>
<dbReference type="STRING" id="869209.Tresu_0097"/>
<accession>F2NUA2</accession>
<dbReference type="AlphaFoldDB" id="F2NUA2"/>
<evidence type="ECO:0000256" key="2">
    <source>
        <dbReference type="ARBA" id="ARBA00009298"/>
    </source>
</evidence>
<evidence type="ECO:0000256" key="7">
    <source>
        <dbReference type="SAM" id="Phobius"/>
    </source>
</evidence>
<sequence>MELDFLTESIIKVAAGAVCGGLLGLERKSHNQVIGMRTLILICVSSTLLSILSVYMAKAEGFIAAAKGDPTRIAAGVVSGIGFLGGGAIMKQGLNIKGLTSAAIIWTASAFGLAIGAGLYIQVGIALAMVLFLLMRLEKLETKWFPAEKTKSLHLCFENDSLDMEKLRKTITAHGLIVADMNMSRIIKTKQIILHYLVKSPTEYDFSVLIKSLEELGNLSEFSITD</sequence>
<dbReference type="eggNOG" id="COG1285">
    <property type="taxonomic scope" value="Bacteria"/>
</dbReference>
<dbReference type="RefSeq" id="WP_013700377.1">
    <property type="nucleotide sequence ID" value="NC_015385.1"/>
</dbReference>
<name>F2NUA2_TRES6</name>
<keyword evidence="4 7" id="KW-0812">Transmembrane</keyword>
<organism evidence="9 10">
    <name type="scientific">Treponema succinifaciens (strain ATCC 33096 / DSM 2489 / 6091)</name>
    <dbReference type="NCBI Taxonomy" id="869209"/>
    <lineage>
        <taxon>Bacteria</taxon>
        <taxon>Pseudomonadati</taxon>
        <taxon>Spirochaetota</taxon>
        <taxon>Spirochaetia</taxon>
        <taxon>Spirochaetales</taxon>
        <taxon>Treponemataceae</taxon>
        <taxon>Treponema</taxon>
    </lineage>
</organism>
<evidence type="ECO:0000313" key="10">
    <source>
        <dbReference type="Proteomes" id="UP000006852"/>
    </source>
</evidence>
<evidence type="ECO:0000259" key="8">
    <source>
        <dbReference type="Pfam" id="PF02308"/>
    </source>
</evidence>
<evidence type="ECO:0000256" key="5">
    <source>
        <dbReference type="ARBA" id="ARBA00022989"/>
    </source>
</evidence>
<feature type="transmembrane region" description="Helical" evidence="7">
    <location>
        <begin position="110"/>
        <end position="134"/>
    </location>
</feature>